<evidence type="ECO:0000256" key="1">
    <source>
        <dbReference type="SAM" id="SignalP"/>
    </source>
</evidence>
<dbReference type="Gene3D" id="2.40.160.10">
    <property type="entry name" value="Porin"/>
    <property type="match status" value="1"/>
</dbReference>
<evidence type="ECO:0000313" key="4">
    <source>
        <dbReference type="Proteomes" id="UP000617355"/>
    </source>
</evidence>
<name>A0ABQ1QAL4_9RHOB</name>
<keyword evidence="4" id="KW-1185">Reference proteome</keyword>
<dbReference type="EMBL" id="BMGI01000001">
    <property type="protein sequence ID" value="GGD19855.1"/>
    <property type="molecule type" value="Genomic_DNA"/>
</dbReference>
<evidence type="ECO:0000259" key="2">
    <source>
        <dbReference type="Pfam" id="PF13609"/>
    </source>
</evidence>
<accession>A0ABQ1QAL4</accession>
<proteinExistence type="predicted"/>
<sequence>MKKILLASTILVGSAGVAAADNANFSFSGSAFFGVGYETAGGTFAPEIDSSFTVGMMSTTDHGLEFGATITVGAPGVTWEDDHTDTAFGTFSENGMSVSDSSVYMSGDWGKLAVAYDADGSGAGATTTDWDVVATYSNTWGDFGVSAYYTFAVDGAAGTNGDLGVKGTYSFGDYSVYAKYDWDNSVTDWRVGLGGSATMSGFTVSVDAEYTNNPPSDWDWKAAADYTTGAYTIGAFVEDDGTDDLIDWGLNGSYDLGGGMSVDAAVIRDQDTTNTLVKAGVSMAF</sequence>
<reference evidence="4" key="1">
    <citation type="journal article" date="2019" name="Int. J. Syst. Evol. Microbiol.">
        <title>The Global Catalogue of Microorganisms (GCM) 10K type strain sequencing project: providing services to taxonomists for standard genome sequencing and annotation.</title>
        <authorList>
            <consortium name="The Broad Institute Genomics Platform"/>
            <consortium name="The Broad Institute Genome Sequencing Center for Infectious Disease"/>
            <person name="Wu L."/>
            <person name="Ma J."/>
        </authorList>
    </citation>
    <scope>NUCLEOTIDE SEQUENCE [LARGE SCALE GENOMIC DNA]</scope>
    <source>
        <strain evidence="4">CGMCC 1.12922</strain>
    </source>
</reference>
<dbReference type="Pfam" id="PF13609">
    <property type="entry name" value="Porin_4"/>
    <property type="match status" value="1"/>
</dbReference>
<feature type="domain" description="Porin" evidence="2">
    <location>
        <begin position="7"/>
        <end position="270"/>
    </location>
</feature>
<dbReference type="InterPro" id="IPR023614">
    <property type="entry name" value="Porin_dom_sf"/>
</dbReference>
<dbReference type="SUPFAM" id="SSF56935">
    <property type="entry name" value="Porins"/>
    <property type="match status" value="1"/>
</dbReference>
<gene>
    <name evidence="3" type="ORF">GCM10011358_00570</name>
</gene>
<dbReference type="InterPro" id="IPR033900">
    <property type="entry name" value="Gram_neg_porin_domain"/>
</dbReference>
<organism evidence="3 4">
    <name type="scientific">Sinisalibacter lacisalsi</name>
    <dbReference type="NCBI Taxonomy" id="1526570"/>
    <lineage>
        <taxon>Bacteria</taxon>
        <taxon>Pseudomonadati</taxon>
        <taxon>Pseudomonadota</taxon>
        <taxon>Alphaproteobacteria</taxon>
        <taxon>Rhodobacterales</taxon>
        <taxon>Roseobacteraceae</taxon>
        <taxon>Sinisalibacter</taxon>
    </lineage>
</organism>
<protein>
    <submittedName>
        <fullName evidence="3">Porin</fullName>
    </submittedName>
</protein>
<evidence type="ECO:0000313" key="3">
    <source>
        <dbReference type="EMBL" id="GGD19855.1"/>
    </source>
</evidence>
<dbReference type="RefSeq" id="WP_188525612.1">
    <property type="nucleotide sequence ID" value="NZ_BMGI01000001.1"/>
</dbReference>
<keyword evidence="1" id="KW-0732">Signal</keyword>
<feature type="chain" id="PRO_5046337315" evidence="1">
    <location>
        <begin position="20"/>
        <end position="285"/>
    </location>
</feature>
<feature type="signal peptide" evidence="1">
    <location>
        <begin position="1"/>
        <end position="19"/>
    </location>
</feature>
<comment type="caution">
    <text evidence="3">The sequence shown here is derived from an EMBL/GenBank/DDBJ whole genome shotgun (WGS) entry which is preliminary data.</text>
</comment>
<dbReference type="Proteomes" id="UP000617355">
    <property type="component" value="Unassembled WGS sequence"/>
</dbReference>